<organism evidence="2 3">
    <name type="scientific">Methylobrevis albus</name>
    <dbReference type="NCBI Taxonomy" id="2793297"/>
    <lineage>
        <taxon>Bacteria</taxon>
        <taxon>Pseudomonadati</taxon>
        <taxon>Pseudomonadota</taxon>
        <taxon>Alphaproteobacteria</taxon>
        <taxon>Hyphomicrobiales</taxon>
        <taxon>Pleomorphomonadaceae</taxon>
        <taxon>Methylobrevis</taxon>
    </lineage>
</organism>
<accession>A0A931N0I8</accession>
<reference evidence="2" key="1">
    <citation type="submission" date="2020-12" db="EMBL/GenBank/DDBJ databases">
        <title>Methylobrevis albus sp. nov., isolated from fresh water lack sediment.</title>
        <authorList>
            <person name="Zou Q."/>
        </authorList>
    </citation>
    <scope>NUCLEOTIDE SEQUENCE</scope>
    <source>
        <strain evidence="2">L22</strain>
    </source>
</reference>
<gene>
    <name evidence="2" type="ORF">I5731_13475</name>
</gene>
<evidence type="ECO:0000256" key="1">
    <source>
        <dbReference type="SAM" id="MobiDB-lite"/>
    </source>
</evidence>
<comment type="caution">
    <text evidence="2">The sequence shown here is derived from an EMBL/GenBank/DDBJ whole genome shotgun (WGS) entry which is preliminary data.</text>
</comment>
<evidence type="ECO:0000313" key="3">
    <source>
        <dbReference type="Proteomes" id="UP000631694"/>
    </source>
</evidence>
<dbReference type="AlphaFoldDB" id="A0A931N0I8"/>
<dbReference type="EMBL" id="JADZLT010000051">
    <property type="protein sequence ID" value="MBH0238841.1"/>
    <property type="molecule type" value="Genomic_DNA"/>
</dbReference>
<sequence>MSRQRWAPDDEGPRIFPTGAAKADDRGGIGALVLWINHRITRVRRGEADAADGLRLVADAMRARLDKPDR</sequence>
<dbReference type="RefSeq" id="WP_197311922.1">
    <property type="nucleotide sequence ID" value="NZ_JADZLT010000051.1"/>
</dbReference>
<dbReference type="Proteomes" id="UP000631694">
    <property type="component" value="Unassembled WGS sequence"/>
</dbReference>
<proteinExistence type="predicted"/>
<feature type="region of interest" description="Disordered" evidence="1">
    <location>
        <begin position="1"/>
        <end position="21"/>
    </location>
</feature>
<feature type="compositionally biased region" description="Basic and acidic residues" evidence="1">
    <location>
        <begin position="1"/>
        <end position="13"/>
    </location>
</feature>
<protein>
    <submittedName>
        <fullName evidence="2">Uncharacterized protein</fullName>
    </submittedName>
</protein>
<name>A0A931N0I8_9HYPH</name>
<evidence type="ECO:0000313" key="2">
    <source>
        <dbReference type="EMBL" id="MBH0238841.1"/>
    </source>
</evidence>
<keyword evidence="3" id="KW-1185">Reference proteome</keyword>